<comment type="caution">
    <text evidence="1">The sequence shown here is derived from an EMBL/GenBank/DDBJ whole genome shotgun (WGS) entry which is preliminary data.</text>
</comment>
<accession>A0ABM9E3E0</accession>
<proteinExistence type="predicted"/>
<keyword evidence="2" id="KW-1185">Reference proteome</keyword>
<dbReference type="EMBL" id="CAKXZT010000134">
    <property type="protein sequence ID" value="CAH2403591.1"/>
    <property type="molecule type" value="Genomic_DNA"/>
</dbReference>
<name>A0ABM9E3E0_9HYPH</name>
<gene>
    <name evidence="1" type="ORF">MES5069_390079</name>
</gene>
<evidence type="ECO:0000313" key="1">
    <source>
        <dbReference type="EMBL" id="CAH2403591.1"/>
    </source>
</evidence>
<sequence length="73" mass="8703">MIIETAFKYDDAPRPLWSDPRNTSPFYDRELEEIEENVKLLIANEITEEDLGIFPPQIRDEILRRATVRKVER</sequence>
<evidence type="ECO:0000313" key="2">
    <source>
        <dbReference type="Proteomes" id="UP001153050"/>
    </source>
</evidence>
<protein>
    <submittedName>
        <fullName evidence="1">Uncharacterized protein</fullName>
    </submittedName>
</protein>
<reference evidence="1 2" key="1">
    <citation type="submission" date="2022-03" db="EMBL/GenBank/DDBJ databases">
        <authorList>
            <person name="Brunel B."/>
        </authorList>
    </citation>
    <scope>NUCLEOTIDE SEQUENCE [LARGE SCALE GENOMIC DNA]</scope>
    <source>
        <strain evidence="1">STM5069sample</strain>
    </source>
</reference>
<dbReference type="Proteomes" id="UP001153050">
    <property type="component" value="Unassembled WGS sequence"/>
</dbReference>
<organism evidence="1 2">
    <name type="scientific">Mesorhizobium escarrei</name>
    <dbReference type="NCBI Taxonomy" id="666018"/>
    <lineage>
        <taxon>Bacteria</taxon>
        <taxon>Pseudomonadati</taxon>
        <taxon>Pseudomonadota</taxon>
        <taxon>Alphaproteobacteria</taxon>
        <taxon>Hyphomicrobiales</taxon>
        <taxon>Phyllobacteriaceae</taxon>
        <taxon>Mesorhizobium</taxon>
    </lineage>
</organism>
<dbReference type="RefSeq" id="WP_254019663.1">
    <property type="nucleotide sequence ID" value="NZ_CAKXZT010000134.1"/>
</dbReference>